<feature type="region of interest" description="Disordered" evidence="2">
    <location>
        <begin position="140"/>
        <end position="207"/>
    </location>
</feature>
<dbReference type="AlphaFoldDB" id="A0AAW1QSX3"/>
<feature type="compositionally biased region" description="Basic and acidic residues" evidence="2">
    <location>
        <begin position="10"/>
        <end position="29"/>
    </location>
</feature>
<evidence type="ECO:0000256" key="1">
    <source>
        <dbReference type="PROSITE-ProRule" id="PRU00042"/>
    </source>
</evidence>
<dbReference type="Gene3D" id="3.30.160.60">
    <property type="entry name" value="Classic Zinc Finger"/>
    <property type="match status" value="1"/>
</dbReference>
<evidence type="ECO:0000313" key="5">
    <source>
        <dbReference type="Proteomes" id="UP001489004"/>
    </source>
</evidence>
<dbReference type="PROSITE" id="PS00028">
    <property type="entry name" value="ZINC_FINGER_C2H2_1"/>
    <property type="match status" value="1"/>
</dbReference>
<dbReference type="InterPro" id="IPR013087">
    <property type="entry name" value="Znf_C2H2_type"/>
</dbReference>
<protein>
    <recommendedName>
        <fullName evidence="3">C2H2-type domain-containing protein</fullName>
    </recommendedName>
</protein>
<gene>
    <name evidence="4" type="ORF">WJX72_011561</name>
</gene>
<comment type="caution">
    <text evidence="4">The sequence shown here is derived from an EMBL/GenBank/DDBJ whole genome shotgun (WGS) entry which is preliminary data.</text>
</comment>
<sequence>MQAPLSVQMDKLKKSMQSRDKRRQADRMRHMAQTQAEEGGGQVPLRQPANATGGVALGAAAAATAAVAQASALEGPRILRCDACKATFRSEAQLQQHIEGPTHRKTMARLAAESQKNERLGAHRGAAEAAVAAASWSAGAGSLGSAGGAARPASGVAGGQAQAAHQPRSSNSQPGLQAPNARHAPGRGQKQGPVPHQAPAPPAKPHLSHADLVAQARRSDEPLSIGGWVPPSITAEPCLPPPTEGLHGLVAYGDGDSEEGSDGSSGSDSDASPPAVEIVSFF</sequence>
<dbReference type="InterPro" id="IPR036236">
    <property type="entry name" value="Znf_C2H2_sf"/>
</dbReference>
<reference evidence="4 5" key="1">
    <citation type="journal article" date="2024" name="Nat. Commun.">
        <title>Phylogenomics reveals the evolutionary origins of lichenization in chlorophyte algae.</title>
        <authorList>
            <person name="Puginier C."/>
            <person name="Libourel C."/>
            <person name="Otte J."/>
            <person name="Skaloud P."/>
            <person name="Haon M."/>
            <person name="Grisel S."/>
            <person name="Petersen M."/>
            <person name="Berrin J.G."/>
            <person name="Delaux P.M."/>
            <person name="Dal Grande F."/>
            <person name="Keller J."/>
        </authorList>
    </citation>
    <scope>NUCLEOTIDE SEQUENCE [LARGE SCALE GENOMIC DNA]</scope>
    <source>
        <strain evidence="4 5">SAG 2043</strain>
    </source>
</reference>
<dbReference type="PROSITE" id="PS50157">
    <property type="entry name" value="ZINC_FINGER_C2H2_2"/>
    <property type="match status" value="1"/>
</dbReference>
<dbReference type="Proteomes" id="UP001489004">
    <property type="component" value="Unassembled WGS sequence"/>
</dbReference>
<dbReference type="Pfam" id="PF12874">
    <property type="entry name" value="zf-met"/>
    <property type="match status" value="1"/>
</dbReference>
<dbReference type="SUPFAM" id="SSF57667">
    <property type="entry name" value="beta-beta-alpha zinc fingers"/>
    <property type="match status" value="1"/>
</dbReference>
<accession>A0AAW1QSX3</accession>
<keyword evidence="1" id="KW-0862">Zinc</keyword>
<feature type="region of interest" description="Disordered" evidence="2">
    <location>
        <begin position="1"/>
        <end position="48"/>
    </location>
</feature>
<feature type="domain" description="C2H2-type" evidence="3">
    <location>
        <begin position="79"/>
        <end position="108"/>
    </location>
</feature>
<evidence type="ECO:0000259" key="3">
    <source>
        <dbReference type="PROSITE" id="PS50157"/>
    </source>
</evidence>
<evidence type="ECO:0000256" key="2">
    <source>
        <dbReference type="SAM" id="MobiDB-lite"/>
    </source>
</evidence>
<dbReference type="GO" id="GO:0008270">
    <property type="term" value="F:zinc ion binding"/>
    <property type="evidence" value="ECO:0007669"/>
    <property type="project" value="UniProtKB-KW"/>
</dbReference>
<evidence type="ECO:0000313" key="4">
    <source>
        <dbReference type="EMBL" id="KAK9824594.1"/>
    </source>
</evidence>
<keyword evidence="1" id="KW-0479">Metal-binding</keyword>
<keyword evidence="1" id="KW-0863">Zinc-finger</keyword>
<keyword evidence="5" id="KW-1185">Reference proteome</keyword>
<dbReference type="EMBL" id="JALJOR010000002">
    <property type="protein sequence ID" value="KAK9824594.1"/>
    <property type="molecule type" value="Genomic_DNA"/>
</dbReference>
<feature type="region of interest" description="Disordered" evidence="2">
    <location>
        <begin position="234"/>
        <end position="282"/>
    </location>
</feature>
<proteinExistence type="predicted"/>
<organism evidence="4 5">
    <name type="scientific">[Myrmecia] bisecta</name>
    <dbReference type="NCBI Taxonomy" id="41462"/>
    <lineage>
        <taxon>Eukaryota</taxon>
        <taxon>Viridiplantae</taxon>
        <taxon>Chlorophyta</taxon>
        <taxon>core chlorophytes</taxon>
        <taxon>Trebouxiophyceae</taxon>
        <taxon>Trebouxiales</taxon>
        <taxon>Trebouxiaceae</taxon>
        <taxon>Myrmecia</taxon>
    </lineage>
</organism>
<name>A0AAW1QSX3_9CHLO</name>
<feature type="compositionally biased region" description="Low complexity" evidence="2">
    <location>
        <begin position="148"/>
        <end position="166"/>
    </location>
</feature>